<protein>
    <recommendedName>
        <fullName evidence="3">Bacteriocin biosynthesis cyclodehydratase domain-containing protein</fullName>
    </recommendedName>
</protein>
<evidence type="ECO:0008006" key="3">
    <source>
        <dbReference type="Google" id="ProtNLM"/>
    </source>
</evidence>
<organism evidence="1 2">
    <name type="scientific">Aeromicrobium wangtongii</name>
    <dbReference type="NCBI Taxonomy" id="2969247"/>
    <lineage>
        <taxon>Bacteria</taxon>
        <taxon>Bacillati</taxon>
        <taxon>Actinomycetota</taxon>
        <taxon>Actinomycetes</taxon>
        <taxon>Propionibacteriales</taxon>
        <taxon>Nocardioidaceae</taxon>
        <taxon>Aeromicrobium</taxon>
    </lineage>
</organism>
<reference evidence="1 2" key="1">
    <citation type="submission" date="2022-08" db="EMBL/GenBank/DDBJ databases">
        <title>novel species in genus Aeromicrobium.</title>
        <authorList>
            <person name="Ye L."/>
        </authorList>
    </citation>
    <scope>NUCLEOTIDE SEQUENCE [LARGE SCALE GENOMIC DNA]</scope>
    <source>
        <strain evidence="2">zg-Y1379</strain>
    </source>
</reference>
<evidence type="ECO:0000313" key="1">
    <source>
        <dbReference type="EMBL" id="UUP12925.1"/>
    </source>
</evidence>
<dbReference type="Proteomes" id="UP001316184">
    <property type="component" value="Chromosome"/>
</dbReference>
<proteinExistence type="predicted"/>
<dbReference type="Gene3D" id="3.40.50.720">
    <property type="entry name" value="NAD(P)-binding Rossmann-like Domain"/>
    <property type="match status" value="1"/>
</dbReference>
<accession>A0ABY5M7H9</accession>
<dbReference type="EMBL" id="CP102173">
    <property type="protein sequence ID" value="UUP12925.1"/>
    <property type="molecule type" value="Genomic_DNA"/>
</dbReference>
<gene>
    <name evidence="1" type="ORF">NQV15_13820</name>
</gene>
<sequence>MSYRPALRPGAPLLRRDATHLQIGTSPGIVVADRPGLLPLLRLLDGVRDIDRLEAIVRVTVPELEGTAAAALAELRAAGAVVDAGGGAGRHRARARRRVGFEIAPGTDDVAAAARSILAAAGVAQLASPEPELLVIASFGEPARSVYERPALLGIDHLPVVVDEDRVRLGPLVRPGRTPCVGCHDRYRTDWDPAWPVLLHQLGRRPPLPRVTALDPLTSHAAAIEIAAEVLAHLDGQVPRTTGHCLYIGPRHDERTSRLVAFHPRCACDLLSAA</sequence>
<evidence type="ECO:0000313" key="2">
    <source>
        <dbReference type="Proteomes" id="UP001316184"/>
    </source>
</evidence>
<name>A0ABY5M7H9_9ACTN</name>
<dbReference type="RefSeq" id="WP_232401556.1">
    <property type="nucleotide sequence ID" value="NZ_CP102173.1"/>
</dbReference>
<keyword evidence="2" id="KW-1185">Reference proteome</keyword>